<dbReference type="AlphaFoldDB" id="X0UW87"/>
<protein>
    <submittedName>
        <fullName evidence="1">Uncharacterized protein</fullName>
    </submittedName>
</protein>
<sequence length="102" mass="11932">MSKENKSEGLGDSIDKLTTKTGIKSLVKFISGDDCNCDVRQERLNSLFRYKRNKPKCLTENEYKWLTDYFSNPKQFSHIVVKSKIGLMWARVFGMHYKKICD</sequence>
<dbReference type="EMBL" id="BARS01024617">
    <property type="protein sequence ID" value="GAG09995.1"/>
    <property type="molecule type" value="Genomic_DNA"/>
</dbReference>
<gene>
    <name evidence="1" type="ORF">S01H1_39061</name>
</gene>
<proteinExistence type="predicted"/>
<name>X0UW87_9ZZZZ</name>
<reference evidence="1" key="1">
    <citation type="journal article" date="2014" name="Front. Microbiol.">
        <title>High frequency of phylogenetically diverse reductive dehalogenase-homologous genes in deep subseafloor sedimentary metagenomes.</title>
        <authorList>
            <person name="Kawai M."/>
            <person name="Futagami T."/>
            <person name="Toyoda A."/>
            <person name="Takaki Y."/>
            <person name="Nishi S."/>
            <person name="Hori S."/>
            <person name="Arai W."/>
            <person name="Tsubouchi T."/>
            <person name="Morono Y."/>
            <person name="Uchiyama I."/>
            <person name="Ito T."/>
            <person name="Fujiyama A."/>
            <person name="Inagaki F."/>
            <person name="Takami H."/>
        </authorList>
    </citation>
    <scope>NUCLEOTIDE SEQUENCE</scope>
    <source>
        <strain evidence="1">Expedition CK06-06</strain>
    </source>
</reference>
<comment type="caution">
    <text evidence="1">The sequence shown here is derived from an EMBL/GenBank/DDBJ whole genome shotgun (WGS) entry which is preliminary data.</text>
</comment>
<accession>X0UW87</accession>
<feature type="non-terminal residue" evidence="1">
    <location>
        <position position="102"/>
    </location>
</feature>
<organism evidence="1">
    <name type="scientific">marine sediment metagenome</name>
    <dbReference type="NCBI Taxonomy" id="412755"/>
    <lineage>
        <taxon>unclassified sequences</taxon>
        <taxon>metagenomes</taxon>
        <taxon>ecological metagenomes</taxon>
    </lineage>
</organism>
<evidence type="ECO:0000313" key="1">
    <source>
        <dbReference type="EMBL" id="GAG09995.1"/>
    </source>
</evidence>